<gene>
    <name evidence="1" type="ORF">QYE76_003173</name>
</gene>
<dbReference type="AlphaFoldDB" id="A0AAD8RN75"/>
<dbReference type="Proteomes" id="UP001231189">
    <property type="component" value="Unassembled WGS sequence"/>
</dbReference>
<dbReference type="EMBL" id="JAUUTY010000005">
    <property type="protein sequence ID" value="KAK1628858.1"/>
    <property type="molecule type" value="Genomic_DNA"/>
</dbReference>
<keyword evidence="2" id="KW-1185">Reference proteome</keyword>
<organism evidence="1 2">
    <name type="scientific">Lolium multiflorum</name>
    <name type="common">Italian ryegrass</name>
    <name type="synonym">Lolium perenne subsp. multiflorum</name>
    <dbReference type="NCBI Taxonomy" id="4521"/>
    <lineage>
        <taxon>Eukaryota</taxon>
        <taxon>Viridiplantae</taxon>
        <taxon>Streptophyta</taxon>
        <taxon>Embryophyta</taxon>
        <taxon>Tracheophyta</taxon>
        <taxon>Spermatophyta</taxon>
        <taxon>Magnoliopsida</taxon>
        <taxon>Liliopsida</taxon>
        <taxon>Poales</taxon>
        <taxon>Poaceae</taxon>
        <taxon>BOP clade</taxon>
        <taxon>Pooideae</taxon>
        <taxon>Poodae</taxon>
        <taxon>Poeae</taxon>
        <taxon>Poeae Chloroplast Group 2 (Poeae type)</taxon>
        <taxon>Loliodinae</taxon>
        <taxon>Loliinae</taxon>
        <taxon>Lolium</taxon>
    </lineage>
</organism>
<sequence>MVVAAARWAPPAGNRLGGGSGSQGGGPGRIMASPSINFNQFLEKEKLKSIGSNFTDWFRHVRIFLNGGNLQYVLDALLGPPPPPAVSEDENNVYETRVTRYSQVQCAILCSLEAELQKRFEKHDPYELVNELKTIFQTHAVVESYEVSKHFFGSMMEEGISVSEHVLAMSGHAKKLSDLVFEGGGCGGAGQVDGEIAVPGQRRGKRWAQGVGDIKAMLTRFVARPEVV</sequence>
<evidence type="ECO:0000313" key="2">
    <source>
        <dbReference type="Proteomes" id="UP001231189"/>
    </source>
</evidence>
<accession>A0AAD8RN75</accession>
<proteinExistence type="predicted"/>
<name>A0AAD8RN75_LOLMU</name>
<protein>
    <submittedName>
        <fullName evidence="1">Uncharacterized protein</fullName>
    </submittedName>
</protein>
<reference evidence="1" key="1">
    <citation type="submission" date="2023-07" db="EMBL/GenBank/DDBJ databases">
        <title>A chromosome-level genome assembly of Lolium multiflorum.</title>
        <authorList>
            <person name="Chen Y."/>
            <person name="Copetti D."/>
            <person name="Kolliker R."/>
            <person name="Studer B."/>
        </authorList>
    </citation>
    <scope>NUCLEOTIDE SEQUENCE</scope>
    <source>
        <strain evidence="1">02402/16</strain>
        <tissue evidence="1">Leaf</tissue>
    </source>
</reference>
<comment type="caution">
    <text evidence="1">The sequence shown here is derived from an EMBL/GenBank/DDBJ whole genome shotgun (WGS) entry which is preliminary data.</text>
</comment>
<evidence type="ECO:0000313" key="1">
    <source>
        <dbReference type="EMBL" id="KAK1628858.1"/>
    </source>
</evidence>